<dbReference type="GO" id="GO:0005829">
    <property type="term" value="C:cytosol"/>
    <property type="evidence" value="ECO:0000318"/>
    <property type="project" value="GO_Central"/>
</dbReference>
<accession>B5YM31</accession>
<dbReference type="InParanoid" id="B5YM31"/>
<keyword evidence="3" id="KW-0501">Molybdenum cofactor biosynthesis</keyword>
<dbReference type="STRING" id="35128.B5YM31"/>
<gene>
    <name evidence="4" type="ORF">THAPS_38193</name>
</gene>
<dbReference type="Proteomes" id="UP000001449">
    <property type="component" value="Chromosome 18"/>
</dbReference>
<keyword evidence="1" id="KW-0963">Cytoplasm</keyword>
<dbReference type="SUPFAM" id="SSF54690">
    <property type="entry name" value="Molybdopterin synthase subunit MoaE"/>
    <property type="match status" value="1"/>
</dbReference>
<keyword evidence="2" id="KW-0808">Transferase</keyword>
<dbReference type="PANTHER" id="PTHR23404">
    <property type="entry name" value="MOLYBDOPTERIN SYNTHASE RELATED"/>
    <property type="match status" value="1"/>
</dbReference>
<evidence type="ECO:0000313" key="4">
    <source>
        <dbReference type="EMBL" id="ACI64340.1"/>
    </source>
</evidence>
<reference evidence="4 5" key="2">
    <citation type="journal article" date="2008" name="Nature">
        <title>The Phaeodactylum genome reveals the evolutionary history of diatom genomes.</title>
        <authorList>
            <person name="Bowler C."/>
            <person name="Allen A.E."/>
            <person name="Badger J.H."/>
            <person name="Grimwood J."/>
            <person name="Jabbari K."/>
            <person name="Kuo A."/>
            <person name="Maheswari U."/>
            <person name="Martens C."/>
            <person name="Maumus F."/>
            <person name="Otillar R.P."/>
            <person name="Rayko E."/>
            <person name="Salamov A."/>
            <person name="Vandepoele K."/>
            <person name="Beszteri B."/>
            <person name="Gruber A."/>
            <person name="Heijde M."/>
            <person name="Katinka M."/>
            <person name="Mock T."/>
            <person name="Valentin K."/>
            <person name="Verret F."/>
            <person name="Berges J.A."/>
            <person name="Brownlee C."/>
            <person name="Cadoret J.P."/>
            <person name="Chiovitti A."/>
            <person name="Choi C.J."/>
            <person name="Coesel S."/>
            <person name="De Martino A."/>
            <person name="Detter J.C."/>
            <person name="Durkin C."/>
            <person name="Falciatore A."/>
            <person name="Fournet J."/>
            <person name="Haruta M."/>
            <person name="Huysman M.J."/>
            <person name="Jenkins B.D."/>
            <person name="Jiroutova K."/>
            <person name="Jorgensen R.E."/>
            <person name="Joubert Y."/>
            <person name="Kaplan A."/>
            <person name="Kroger N."/>
            <person name="Kroth P.G."/>
            <person name="La Roche J."/>
            <person name="Lindquist E."/>
            <person name="Lommer M."/>
            <person name="Martin-Jezequel V."/>
            <person name="Lopez P.J."/>
            <person name="Lucas S."/>
            <person name="Mangogna M."/>
            <person name="McGinnis K."/>
            <person name="Medlin L.K."/>
            <person name="Montsant A."/>
            <person name="Oudot-Le Secq M.P."/>
            <person name="Napoli C."/>
            <person name="Obornik M."/>
            <person name="Parker M.S."/>
            <person name="Petit J.L."/>
            <person name="Porcel B.M."/>
            <person name="Poulsen N."/>
            <person name="Robison M."/>
            <person name="Rychlewski L."/>
            <person name="Rynearson T.A."/>
            <person name="Schmutz J."/>
            <person name="Shapiro H."/>
            <person name="Siaut M."/>
            <person name="Stanley M."/>
            <person name="Sussman M.R."/>
            <person name="Taylor A.R."/>
            <person name="Vardi A."/>
            <person name="von Dassow P."/>
            <person name="Vyverman W."/>
            <person name="Willis A."/>
            <person name="Wyrwicz L.S."/>
            <person name="Rokhsar D.S."/>
            <person name="Weissenbach J."/>
            <person name="Armbrust E.V."/>
            <person name="Green B.R."/>
            <person name="Van de Peer Y."/>
            <person name="Grigoriev I.V."/>
        </authorList>
    </citation>
    <scope>NUCLEOTIDE SEQUENCE [LARGE SCALE GENOMIC DNA]</scope>
    <source>
        <strain evidence="4 5">CCMP1335</strain>
    </source>
</reference>
<dbReference type="eggNOG" id="KOG3307">
    <property type="taxonomic scope" value="Eukaryota"/>
</dbReference>
<organism evidence="4 5">
    <name type="scientific">Thalassiosira pseudonana</name>
    <name type="common">Marine diatom</name>
    <name type="synonym">Cyclotella nana</name>
    <dbReference type="NCBI Taxonomy" id="35128"/>
    <lineage>
        <taxon>Eukaryota</taxon>
        <taxon>Sar</taxon>
        <taxon>Stramenopiles</taxon>
        <taxon>Ochrophyta</taxon>
        <taxon>Bacillariophyta</taxon>
        <taxon>Coscinodiscophyceae</taxon>
        <taxon>Thalassiosirophycidae</taxon>
        <taxon>Thalassiosirales</taxon>
        <taxon>Thalassiosiraceae</taxon>
        <taxon>Thalassiosira</taxon>
    </lineage>
</organism>
<dbReference type="OMA" id="WKHQFFA"/>
<dbReference type="HOGENOM" id="CLU_089568_0_1_1"/>
<evidence type="ECO:0000256" key="1">
    <source>
        <dbReference type="ARBA" id="ARBA00022490"/>
    </source>
</evidence>
<dbReference type="PaxDb" id="35128-Thaps38193"/>
<dbReference type="RefSeq" id="XP_002295623.1">
    <property type="nucleotide sequence ID" value="XM_002295587.1"/>
</dbReference>
<feature type="non-terminal residue" evidence="4">
    <location>
        <position position="141"/>
    </location>
</feature>
<dbReference type="EMBL" id="CP001159">
    <property type="protein sequence ID" value="ACI64340.1"/>
    <property type="molecule type" value="Genomic_DNA"/>
</dbReference>
<dbReference type="Gene3D" id="3.90.1170.40">
    <property type="entry name" value="Molybdopterin biosynthesis MoaE subunit"/>
    <property type="match status" value="1"/>
</dbReference>
<evidence type="ECO:0000313" key="5">
    <source>
        <dbReference type="Proteomes" id="UP000001449"/>
    </source>
</evidence>
<evidence type="ECO:0000256" key="2">
    <source>
        <dbReference type="ARBA" id="ARBA00022679"/>
    </source>
</evidence>
<dbReference type="InterPro" id="IPR003448">
    <property type="entry name" value="Mopterin_biosynth_MoaE"/>
</dbReference>
<dbReference type="FunFam" id="3.90.1170.40:FF:000002">
    <property type="entry name" value="Molybdopterin synthase catalytic subunit"/>
    <property type="match status" value="1"/>
</dbReference>
<name>B5YM31_THAPS</name>
<dbReference type="InterPro" id="IPR036563">
    <property type="entry name" value="MoaE_sf"/>
</dbReference>
<evidence type="ECO:0000256" key="3">
    <source>
        <dbReference type="ARBA" id="ARBA00023150"/>
    </source>
</evidence>
<dbReference type="GO" id="GO:0016740">
    <property type="term" value="F:transferase activity"/>
    <property type="evidence" value="ECO:0007669"/>
    <property type="project" value="UniProtKB-KW"/>
</dbReference>
<dbReference type="GO" id="GO:0006777">
    <property type="term" value="P:Mo-molybdopterin cofactor biosynthetic process"/>
    <property type="evidence" value="ECO:0007669"/>
    <property type="project" value="UniProtKB-KW"/>
</dbReference>
<protein>
    <submittedName>
        <fullName evidence="4">Uncharacterized protein</fullName>
    </submittedName>
</protein>
<dbReference type="GeneID" id="7450879"/>
<sequence length="141" mass="15680">SSFLIQVSETLPSSSTIQNFLSSPTCGAISTFIGITRNNFSGKTVTHLSYEGYEPMAIKELTKLCKEAKEKYHVEKIVAVHLVGECPVGEASVVVGSCSPHRRDAIKCTEFLIDELKGRVPIWKKEIYEGDEQSVWKENVE</sequence>
<dbReference type="AlphaFoldDB" id="B5YM31"/>
<proteinExistence type="predicted"/>
<dbReference type="CDD" id="cd00756">
    <property type="entry name" value="MoaE"/>
    <property type="match status" value="1"/>
</dbReference>
<dbReference type="Pfam" id="PF02391">
    <property type="entry name" value="MoaE"/>
    <property type="match status" value="1"/>
</dbReference>
<reference evidence="4 5" key="1">
    <citation type="journal article" date="2004" name="Science">
        <title>The genome of the diatom Thalassiosira pseudonana: ecology, evolution, and metabolism.</title>
        <authorList>
            <person name="Armbrust E.V."/>
            <person name="Berges J.A."/>
            <person name="Bowler C."/>
            <person name="Green B.R."/>
            <person name="Martinez D."/>
            <person name="Putnam N.H."/>
            <person name="Zhou S."/>
            <person name="Allen A.E."/>
            <person name="Apt K.E."/>
            <person name="Bechner M."/>
            <person name="Brzezinski M.A."/>
            <person name="Chaal B.K."/>
            <person name="Chiovitti A."/>
            <person name="Davis A.K."/>
            <person name="Demarest M.S."/>
            <person name="Detter J.C."/>
            <person name="Glavina T."/>
            <person name="Goodstein D."/>
            <person name="Hadi M.Z."/>
            <person name="Hellsten U."/>
            <person name="Hildebrand M."/>
            <person name="Jenkins B.D."/>
            <person name="Jurka J."/>
            <person name="Kapitonov V.V."/>
            <person name="Kroger N."/>
            <person name="Lau W.W."/>
            <person name="Lane T.W."/>
            <person name="Larimer F.W."/>
            <person name="Lippmeier J.C."/>
            <person name="Lucas S."/>
            <person name="Medina M."/>
            <person name="Montsant A."/>
            <person name="Obornik M."/>
            <person name="Parker M.S."/>
            <person name="Palenik B."/>
            <person name="Pazour G.J."/>
            <person name="Richardson P.M."/>
            <person name="Rynearson T.A."/>
            <person name="Saito M.A."/>
            <person name="Schwartz D.C."/>
            <person name="Thamatrakoln K."/>
            <person name="Valentin K."/>
            <person name="Vardi A."/>
            <person name="Wilkerson F.P."/>
            <person name="Rokhsar D.S."/>
        </authorList>
    </citation>
    <scope>NUCLEOTIDE SEQUENCE [LARGE SCALE GENOMIC DNA]</scope>
    <source>
        <strain evidence="4 5">CCMP1335</strain>
    </source>
</reference>
<dbReference type="KEGG" id="tps:THAPS_38193"/>
<keyword evidence="5" id="KW-1185">Reference proteome</keyword>
<feature type="non-terminal residue" evidence="4">
    <location>
        <position position="1"/>
    </location>
</feature>